<keyword evidence="1 6" id="KW-0732">Signal</keyword>
<dbReference type="InterPro" id="IPR007110">
    <property type="entry name" value="Ig-like_dom"/>
</dbReference>
<feature type="chain" id="PRO_5035836998" description="Ig-like domain-containing protein" evidence="6">
    <location>
        <begin position="22"/>
        <end position="115"/>
    </location>
</feature>
<evidence type="ECO:0000256" key="2">
    <source>
        <dbReference type="ARBA" id="ARBA00023130"/>
    </source>
</evidence>
<protein>
    <recommendedName>
        <fullName evidence="7">Ig-like domain-containing protein</fullName>
    </recommendedName>
</protein>
<feature type="signal peptide" evidence="6">
    <location>
        <begin position="1"/>
        <end position="21"/>
    </location>
</feature>
<sequence>MVQWELTLFVIICICVDKGLLDSVEQPHSVNGKEGEETTLRCDYKSSRSFPCLYWYRQYPNSAMQFIMLTRCHNYRANGYDRFNADADSSSTTLTISNLNLRDTAVYYCAVSFHN</sequence>
<organism evidence="8 9">
    <name type="scientific">Hymenochirus boettgeri</name>
    <name type="common">Congo dwarf clawed frog</name>
    <dbReference type="NCBI Taxonomy" id="247094"/>
    <lineage>
        <taxon>Eukaryota</taxon>
        <taxon>Metazoa</taxon>
        <taxon>Chordata</taxon>
        <taxon>Craniata</taxon>
        <taxon>Vertebrata</taxon>
        <taxon>Euteleostomi</taxon>
        <taxon>Amphibia</taxon>
        <taxon>Batrachia</taxon>
        <taxon>Anura</taxon>
        <taxon>Pipoidea</taxon>
        <taxon>Pipidae</taxon>
        <taxon>Pipinae</taxon>
        <taxon>Hymenochirus</taxon>
    </lineage>
</organism>
<keyword evidence="5" id="KW-0391">Immunity</keyword>
<proteinExistence type="predicted"/>
<accession>A0A8T2KMB0</accession>
<feature type="domain" description="Ig-like" evidence="7">
    <location>
        <begin position="34"/>
        <end position="115"/>
    </location>
</feature>
<dbReference type="Proteomes" id="UP000812440">
    <property type="component" value="Chromosome 1"/>
</dbReference>
<dbReference type="InterPro" id="IPR036179">
    <property type="entry name" value="Ig-like_dom_sf"/>
</dbReference>
<evidence type="ECO:0000256" key="5">
    <source>
        <dbReference type="ARBA" id="ARBA00043266"/>
    </source>
</evidence>
<dbReference type="PANTHER" id="PTHR19367:SF18">
    <property type="entry name" value="T CELL RECEPTOR ALPHA VARIABLE 16"/>
    <property type="match status" value="1"/>
</dbReference>
<dbReference type="InterPro" id="IPR013106">
    <property type="entry name" value="Ig_V-set"/>
</dbReference>
<evidence type="ECO:0000256" key="3">
    <source>
        <dbReference type="ARBA" id="ARBA00023170"/>
    </source>
</evidence>
<dbReference type="GO" id="GO:0042101">
    <property type="term" value="C:T cell receptor complex"/>
    <property type="evidence" value="ECO:0007669"/>
    <property type="project" value="UniProtKB-KW"/>
</dbReference>
<dbReference type="SMART" id="SM00409">
    <property type="entry name" value="IG"/>
    <property type="match status" value="1"/>
</dbReference>
<name>A0A8T2KMB0_9PIPI</name>
<comment type="caution">
    <text evidence="8">The sequence shown here is derived from an EMBL/GenBank/DDBJ whole genome shotgun (WGS) entry which is preliminary data.</text>
</comment>
<dbReference type="PROSITE" id="PS50835">
    <property type="entry name" value="IG_LIKE"/>
    <property type="match status" value="1"/>
</dbReference>
<gene>
    <name evidence="8" type="ORF">GDO86_001635</name>
</gene>
<dbReference type="GO" id="GO:0002250">
    <property type="term" value="P:adaptive immune response"/>
    <property type="evidence" value="ECO:0007669"/>
    <property type="project" value="UniProtKB-KW"/>
</dbReference>
<keyword evidence="5" id="KW-1279">T cell receptor</keyword>
<reference evidence="8" key="1">
    <citation type="thesis" date="2020" institute="ProQuest LLC" country="789 East Eisenhower Parkway, Ann Arbor, MI, USA">
        <title>Comparative Genomics and Chromosome Evolution.</title>
        <authorList>
            <person name="Mudd A.B."/>
        </authorList>
    </citation>
    <scope>NUCLEOTIDE SEQUENCE</scope>
    <source>
        <strain evidence="8">Female2</strain>
        <tissue evidence="8">Blood</tissue>
    </source>
</reference>
<evidence type="ECO:0000256" key="6">
    <source>
        <dbReference type="SAM" id="SignalP"/>
    </source>
</evidence>
<dbReference type="InterPro" id="IPR003599">
    <property type="entry name" value="Ig_sub"/>
</dbReference>
<keyword evidence="4" id="KW-0393">Immunoglobulin domain</keyword>
<dbReference type="InterPro" id="IPR013783">
    <property type="entry name" value="Ig-like_fold"/>
</dbReference>
<evidence type="ECO:0000313" key="9">
    <source>
        <dbReference type="Proteomes" id="UP000812440"/>
    </source>
</evidence>
<keyword evidence="9" id="KW-1185">Reference proteome</keyword>
<dbReference type="Pfam" id="PF07686">
    <property type="entry name" value="V-set"/>
    <property type="match status" value="1"/>
</dbReference>
<evidence type="ECO:0000256" key="4">
    <source>
        <dbReference type="ARBA" id="ARBA00023319"/>
    </source>
</evidence>
<keyword evidence="3" id="KW-0675">Receptor</keyword>
<dbReference type="Gene3D" id="2.60.40.10">
    <property type="entry name" value="Immunoglobulins"/>
    <property type="match status" value="1"/>
</dbReference>
<evidence type="ECO:0000313" key="8">
    <source>
        <dbReference type="EMBL" id="KAG8455516.1"/>
    </source>
</evidence>
<evidence type="ECO:0000256" key="1">
    <source>
        <dbReference type="ARBA" id="ARBA00022729"/>
    </source>
</evidence>
<dbReference type="SUPFAM" id="SSF48726">
    <property type="entry name" value="Immunoglobulin"/>
    <property type="match status" value="1"/>
</dbReference>
<keyword evidence="2" id="KW-1064">Adaptive immunity</keyword>
<dbReference type="AlphaFoldDB" id="A0A8T2KMB0"/>
<evidence type="ECO:0000259" key="7">
    <source>
        <dbReference type="PROSITE" id="PS50835"/>
    </source>
</evidence>
<feature type="non-terminal residue" evidence="8">
    <location>
        <position position="115"/>
    </location>
</feature>
<dbReference type="SMART" id="SM00406">
    <property type="entry name" value="IGv"/>
    <property type="match status" value="1"/>
</dbReference>
<dbReference type="OrthoDB" id="9631130at2759"/>
<dbReference type="InterPro" id="IPR051287">
    <property type="entry name" value="TCR_variable_region"/>
</dbReference>
<dbReference type="EMBL" id="JAACNH010000001">
    <property type="protein sequence ID" value="KAG8455516.1"/>
    <property type="molecule type" value="Genomic_DNA"/>
</dbReference>
<dbReference type="PANTHER" id="PTHR19367">
    <property type="entry name" value="T-CELL RECEPTOR ALPHA CHAIN V REGION"/>
    <property type="match status" value="1"/>
</dbReference>